<dbReference type="GO" id="GO:0032541">
    <property type="term" value="C:cortical endoplasmic reticulum"/>
    <property type="evidence" value="ECO:0007669"/>
    <property type="project" value="TreeGrafter"/>
</dbReference>
<evidence type="ECO:0000256" key="1">
    <source>
        <dbReference type="SAM" id="Phobius"/>
    </source>
</evidence>
<reference evidence="3" key="1">
    <citation type="submission" date="2016-03" db="EMBL/GenBank/DDBJ databases">
        <authorList>
            <person name="Devillers Hugo."/>
        </authorList>
    </citation>
    <scope>NUCLEOTIDE SEQUENCE [LARGE SCALE GENOMIC DNA]</scope>
</reference>
<feature type="transmembrane region" description="Helical" evidence="1">
    <location>
        <begin position="12"/>
        <end position="32"/>
    </location>
</feature>
<dbReference type="Pfam" id="PF08426">
    <property type="entry name" value="ICE2"/>
    <property type="match status" value="1"/>
</dbReference>
<keyword evidence="1" id="KW-0472">Membrane</keyword>
<dbReference type="PANTHER" id="PTHR31726">
    <property type="entry name" value="PROTEIN ICE2"/>
    <property type="match status" value="1"/>
</dbReference>
<sequence length="479" mass="55089">MIPKGLLQSARVALTTFYLLLIIITIPISFQVGGLYCGLSFTVTLFNLYFITTTLKIAAGARGLAKLASVAYYAQHFFIPSLLFLFLLGFSHDELKQQIDTNTRPDESLINVLRSSTKNQSWIFYYYYYQYVVRPWQYMLLRSTPYFTLLEGFFTVLGIQAVGETNRWLSRTQKGSNWWVITGLMTSGGVITASLYYLYRIYVTPIWELDAQTASLLGFTFSIVCGLGLFGIVSGRGSTIESSLFFAYIVRCLYEISPQLATSAMDEIFSLVKETWQNQNHTLKSPDSLLNFFRDRILSNGEMIWDSILERTTHVTGNSASDSALWGLRGLWLHLKPAWRFLKYFTSSVPSSIHELFHLTWGMAREAIAPAVVINLCFRILIFYSATRIIPALQKKHKRRSRRFMRMLYLYSPCIVIAMYTHLILQYSGQISNDLCLWGCFPWSNENSTKIVVDSWGFWNWCNIFCTIAIYASELYDKH</sequence>
<evidence type="ECO:0000313" key="2">
    <source>
        <dbReference type="EMBL" id="SCV00872.1"/>
    </source>
</evidence>
<gene>
    <name evidence="2" type="ORF">LAME_0G12552G</name>
</gene>
<protein>
    <submittedName>
        <fullName evidence="2">LAME_0G12552g1_1</fullName>
    </submittedName>
</protein>
<feature type="transmembrane region" description="Helical" evidence="1">
    <location>
        <begin position="211"/>
        <end position="233"/>
    </location>
</feature>
<dbReference type="PANTHER" id="PTHR31726:SF2">
    <property type="entry name" value="PROTEIN ICE2"/>
    <property type="match status" value="1"/>
</dbReference>
<feature type="transmembrane region" description="Helical" evidence="1">
    <location>
        <begin position="70"/>
        <end position="90"/>
    </location>
</feature>
<feature type="transmembrane region" description="Helical" evidence="1">
    <location>
        <begin position="367"/>
        <end position="387"/>
    </location>
</feature>
<feature type="transmembrane region" description="Helical" evidence="1">
    <location>
        <begin position="408"/>
        <end position="425"/>
    </location>
</feature>
<feature type="transmembrane region" description="Helical" evidence="1">
    <location>
        <begin position="146"/>
        <end position="166"/>
    </location>
</feature>
<dbReference type="AlphaFoldDB" id="A0A1G4K9P0"/>
<dbReference type="OrthoDB" id="5577218at2759"/>
<dbReference type="InterPro" id="IPR013635">
    <property type="entry name" value="Ice2"/>
</dbReference>
<feature type="transmembrane region" description="Helical" evidence="1">
    <location>
        <begin position="458"/>
        <end position="476"/>
    </location>
</feature>
<accession>A0A1G4K9P0</accession>
<evidence type="ECO:0000313" key="3">
    <source>
        <dbReference type="Proteomes" id="UP000191144"/>
    </source>
</evidence>
<dbReference type="GO" id="GO:0005789">
    <property type="term" value="C:endoplasmic reticulum membrane"/>
    <property type="evidence" value="ECO:0007669"/>
    <property type="project" value="TreeGrafter"/>
</dbReference>
<feature type="transmembrane region" description="Helical" evidence="1">
    <location>
        <begin position="38"/>
        <end position="58"/>
    </location>
</feature>
<proteinExistence type="predicted"/>
<dbReference type="GO" id="GO:0097038">
    <property type="term" value="C:perinuclear endoplasmic reticulum"/>
    <property type="evidence" value="ECO:0007669"/>
    <property type="project" value="TreeGrafter"/>
</dbReference>
<dbReference type="GO" id="GO:0048309">
    <property type="term" value="P:endoplasmic reticulum inheritance"/>
    <property type="evidence" value="ECO:0007669"/>
    <property type="project" value="TreeGrafter"/>
</dbReference>
<feature type="transmembrane region" description="Helical" evidence="1">
    <location>
        <begin position="178"/>
        <end position="199"/>
    </location>
</feature>
<dbReference type="Proteomes" id="UP000191144">
    <property type="component" value="Chromosome G"/>
</dbReference>
<dbReference type="GO" id="GO:0000921">
    <property type="term" value="P:septin ring assembly"/>
    <property type="evidence" value="ECO:0007669"/>
    <property type="project" value="TreeGrafter"/>
</dbReference>
<name>A0A1G4K9P0_9SACH</name>
<organism evidence="2 3">
    <name type="scientific">Lachancea meyersii CBS 8951</name>
    <dbReference type="NCBI Taxonomy" id="1266667"/>
    <lineage>
        <taxon>Eukaryota</taxon>
        <taxon>Fungi</taxon>
        <taxon>Dikarya</taxon>
        <taxon>Ascomycota</taxon>
        <taxon>Saccharomycotina</taxon>
        <taxon>Saccharomycetes</taxon>
        <taxon>Saccharomycetales</taxon>
        <taxon>Saccharomycetaceae</taxon>
        <taxon>Lachancea</taxon>
    </lineage>
</organism>
<keyword evidence="1" id="KW-1133">Transmembrane helix</keyword>
<keyword evidence="1" id="KW-0812">Transmembrane</keyword>
<dbReference type="EMBL" id="LT598484">
    <property type="protein sequence ID" value="SCV00872.1"/>
    <property type="molecule type" value="Genomic_DNA"/>
</dbReference>
<keyword evidence="3" id="KW-1185">Reference proteome</keyword>